<evidence type="ECO:0000256" key="1">
    <source>
        <dbReference type="ARBA" id="ARBA00001933"/>
    </source>
</evidence>
<reference evidence="8 9" key="1">
    <citation type="submission" date="2023-07" db="EMBL/GenBank/DDBJ databases">
        <title>Sorghum-associated microbial communities from plants grown in Nebraska, USA.</title>
        <authorList>
            <person name="Schachtman D."/>
        </authorList>
    </citation>
    <scope>NUCLEOTIDE SEQUENCE [LARGE SCALE GENOMIC DNA]</scope>
    <source>
        <strain evidence="8 9">4256</strain>
    </source>
</reference>
<dbReference type="PANTHER" id="PTHR43552">
    <property type="entry name" value="DIAMINOBUTYRATE--2-OXOGLUTARATE AMINOTRANSFERASE"/>
    <property type="match status" value="1"/>
</dbReference>
<evidence type="ECO:0000256" key="5">
    <source>
        <dbReference type="ARBA" id="ARBA00022898"/>
    </source>
</evidence>
<dbReference type="InterPro" id="IPR015424">
    <property type="entry name" value="PyrdxlP-dep_Trfase"/>
</dbReference>
<proteinExistence type="inferred from homology"/>
<dbReference type="Pfam" id="PF00202">
    <property type="entry name" value="Aminotran_3"/>
    <property type="match status" value="1"/>
</dbReference>
<dbReference type="PIRSF" id="PIRSF000521">
    <property type="entry name" value="Transaminase_4ab_Lys_Orn"/>
    <property type="match status" value="1"/>
</dbReference>
<keyword evidence="5 6" id="KW-0663">Pyridoxal phosphate</keyword>
<dbReference type="InterPro" id="IPR004637">
    <property type="entry name" value="Dat"/>
</dbReference>
<dbReference type="PROSITE" id="PS00600">
    <property type="entry name" value="AA_TRANSFER_CLASS_3"/>
    <property type="match status" value="1"/>
</dbReference>
<keyword evidence="9" id="KW-1185">Reference proteome</keyword>
<dbReference type="EMBL" id="JAVDWV010000001">
    <property type="protein sequence ID" value="MDR7153246.1"/>
    <property type="molecule type" value="Genomic_DNA"/>
</dbReference>
<dbReference type="InterPro" id="IPR015421">
    <property type="entry name" value="PyrdxlP-dep_Trfase_major"/>
</dbReference>
<dbReference type="Gene3D" id="3.90.1150.10">
    <property type="entry name" value="Aspartate Aminotransferase, domain 1"/>
    <property type="match status" value="1"/>
</dbReference>
<dbReference type="NCBIfam" id="NF006733">
    <property type="entry name" value="PRK09264.1"/>
    <property type="match status" value="1"/>
</dbReference>
<dbReference type="InterPro" id="IPR049704">
    <property type="entry name" value="Aminotrans_3_PPA_site"/>
</dbReference>
<accession>A0ABU1WVB1</accession>
<dbReference type="NCBIfam" id="TIGR00709">
    <property type="entry name" value="dat"/>
    <property type="match status" value="1"/>
</dbReference>
<dbReference type="PANTHER" id="PTHR43552:SF2">
    <property type="entry name" value="DIAMINOBUTYRATE--2-OXOGLUTARATE TRANSAMINASE"/>
    <property type="match status" value="1"/>
</dbReference>
<gene>
    <name evidence="8" type="ORF">J2W40_000040</name>
</gene>
<comment type="catalytic activity">
    <reaction evidence="7">
        <text>L-2,4-diaminobutanoate + 2-oxoglutarate = L-aspartate 4-semialdehyde + L-glutamate</text>
        <dbReference type="Rhea" id="RHEA:11160"/>
        <dbReference type="ChEBI" id="CHEBI:16810"/>
        <dbReference type="ChEBI" id="CHEBI:29985"/>
        <dbReference type="ChEBI" id="CHEBI:58761"/>
        <dbReference type="ChEBI" id="CHEBI:537519"/>
        <dbReference type="EC" id="2.6.1.76"/>
    </reaction>
</comment>
<evidence type="ECO:0000256" key="4">
    <source>
        <dbReference type="ARBA" id="ARBA00022679"/>
    </source>
</evidence>
<comment type="cofactor">
    <cofactor evidence="1 7">
        <name>pyridoxal 5'-phosphate</name>
        <dbReference type="ChEBI" id="CHEBI:597326"/>
    </cofactor>
</comment>
<evidence type="ECO:0000313" key="9">
    <source>
        <dbReference type="Proteomes" id="UP001267638"/>
    </source>
</evidence>
<organism evidence="8 9">
    <name type="scientific">Sphingobium xenophagum</name>
    <dbReference type="NCBI Taxonomy" id="121428"/>
    <lineage>
        <taxon>Bacteria</taxon>
        <taxon>Pseudomonadati</taxon>
        <taxon>Pseudomonadota</taxon>
        <taxon>Alphaproteobacteria</taxon>
        <taxon>Sphingomonadales</taxon>
        <taxon>Sphingomonadaceae</taxon>
        <taxon>Sphingobium</taxon>
    </lineage>
</organism>
<dbReference type="Gene3D" id="3.40.640.10">
    <property type="entry name" value="Type I PLP-dependent aspartate aminotransferase-like (Major domain)"/>
    <property type="match status" value="1"/>
</dbReference>
<evidence type="ECO:0000256" key="6">
    <source>
        <dbReference type="RuleBase" id="RU003560"/>
    </source>
</evidence>
<keyword evidence="3 7" id="KW-0032">Aminotransferase</keyword>
<dbReference type="InterPro" id="IPR005814">
    <property type="entry name" value="Aminotrans_3"/>
</dbReference>
<dbReference type="Proteomes" id="UP001267638">
    <property type="component" value="Unassembled WGS sequence"/>
</dbReference>
<comment type="caution">
    <text evidence="8">The sequence shown here is derived from an EMBL/GenBank/DDBJ whole genome shotgun (WGS) entry which is preliminary data.</text>
</comment>
<sequence length="434" mass="46729">MTITPKPTQTIPDTGIYERRESIVRSYARSMPRQFHRAENVWMHDNQGGRYLDFLSGCSTLNYGHNHPILKQALLDYIMADGITHGLDLHTDAKAAFLESFEEVILQPRKLNYRAMFTGPTGTNAVEAAIKLARKITGREMVIAFTNGFHGMTLGALACTGNAAKRGGAGVPLSHVSHEPYDGYHGPDVDTADLLEQRLSDPSSGLDAPAAILVETVQGEGGLNAASPAWLRKIAAIAKRHGALLIVDDIQAGCGRTGGFFSFEDMGFTPDIVTLAKSLSGMGLPFALTLFRAELDQWSPGEHNGTFRGNNHAFVTATAALRHFWSNDSFAADVRRRGALLESRLDKMAREHGLTTRGRGMMRGIDVGSGEIASVITAACFARGLIIETSGPRDEIVKVLAPLIIDDAVLSAGLDILETSVRETLAASFGVAAE</sequence>
<name>A0ABU1WVB1_SPHXE</name>
<dbReference type="InterPro" id="IPR015422">
    <property type="entry name" value="PyrdxlP-dep_Trfase_small"/>
</dbReference>
<dbReference type="SUPFAM" id="SSF53383">
    <property type="entry name" value="PLP-dependent transferases"/>
    <property type="match status" value="1"/>
</dbReference>
<dbReference type="CDD" id="cd00610">
    <property type="entry name" value="OAT_like"/>
    <property type="match status" value="1"/>
</dbReference>
<comment type="pathway">
    <text evidence="7">Amine and polyamine biosynthesis; ectoine biosynthesis; L-ectoine from L-aspartate 4-semialdehyde: step 1/3.</text>
</comment>
<keyword evidence="4 7" id="KW-0808">Transferase</keyword>
<dbReference type="InterPro" id="IPR012773">
    <property type="entry name" value="Ectoine_EctB"/>
</dbReference>
<evidence type="ECO:0000256" key="2">
    <source>
        <dbReference type="ARBA" id="ARBA00008954"/>
    </source>
</evidence>
<dbReference type="GO" id="GO:0045303">
    <property type="term" value="F:diaminobutyrate-2-oxoglutarate transaminase activity"/>
    <property type="evidence" value="ECO:0007669"/>
    <property type="project" value="UniProtKB-EC"/>
</dbReference>
<comment type="function">
    <text evidence="7">Catalyzes reversively the conversion of L-aspartate beta-semialdehyde (ASA) to L-2,4-diaminobutyrate (DABA) by transamination with L-glutamate.</text>
</comment>
<evidence type="ECO:0000256" key="7">
    <source>
        <dbReference type="RuleBase" id="RU365034"/>
    </source>
</evidence>
<dbReference type="EC" id="2.6.1.76" evidence="7"/>
<evidence type="ECO:0000313" key="8">
    <source>
        <dbReference type="EMBL" id="MDR7153246.1"/>
    </source>
</evidence>
<protein>
    <recommendedName>
        <fullName evidence="7">Diaminobutyrate--2-oxoglutarate transaminase</fullName>
        <ecNumber evidence="7">2.6.1.76</ecNumber>
    </recommendedName>
    <alternativeName>
        <fullName evidence="7">DABA aminotransferase</fullName>
    </alternativeName>
</protein>
<evidence type="ECO:0000256" key="3">
    <source>
        <dbReference type="ARBA" id="ARBA00022576"/>
    </source>
</evidence>
<comment type="similarity">
    <text evidence="2 6">Belongs to the class-III pyridoxal-phosphate-dependent aminotransferase family.</text>
</comment>
<dbReference type="NCBIfam" id="TIGR02407">
    <property type="entry name" value="ectoine_ectB"/>
    <property type="match status" value="1"/>
</dbReference>
<dbReference type="RefSeq" id="WP_310220958.1">
    <property type="nucleotide sequence ID" value="NZ_JAVDWV010000001.1"/>
</dbReference>